<sequence>MQDQQLSEAFADADASIALSLLKQDTSGESFLPPLQQQHVQEAVQDETQQEDPDDQYEDFGTRNYRPYNRGNKLKRTIEQAVNVSHRPTLWKVHAIDEDTEFAHVGKRRAIVRKPGSRSHHEEPGDYDAYDGINIEEIWGQPERTSDIQKSHSATYTLRNRQLKLLSDSAMAMVERETDFNRKIVRFAQLIQQDDPLSQDVDFEKEVPDDVLSGLREGAQEVISCSDEYVRRISEVRSKLLKVYAQKQDLARRLVPFKKDQTNVHNR</sequence>
<comment type="caution">
    <text evidence="3">The sequence shown here is derived from an EMBL/GenBank/DDBJ whole genome shotgun (WGS) entry which is preliminary data.</text>
</comment>
<feature type="region of interest" description="Disordered" evidence="1">
    <location>
        <begin position="28"/>
        <end position="68"/>
    </location>
</feature>
<evidence type="ECO:0000256" key="1">
    <source>
        <dbReference type="SAM" id="MobiDB-lite"/>
    </source>
</evidence>
<keyword evidence="4" id="KW-1185">Reference proteome</keyword>
<feature type="compositionally biased region" description="Polar residues" evidence="1">
    <location>
        <begin position="28"/>
        <end position="40"/>
    </location>
</feature>
<dbReference type="Proteomes" id="UP001212841">
    <property type="component" value="Unassembled WGS sequence"/>
</dbReference>
<feature type="domain" description="Transcriptional regulatory protein RXT2 N-terminal" evidence="2">
    <location>
        <begin position="68"/>
        <end position="183"/>
    </location>
</feature>
<gene>
    <name evidence="3" type="ORF">HK097_011366</name>
</gene>
<evidence type="ECO:0000259" key="2">
    <source>
        <dbReference type="Pfam" id="PF08595"/>
    </source>
</evidence>
<evidence type="ECO:0000313" key="4">
    <source>
        <dbReference type="Proteomes" id="UP001212841"/>
    </source>
</evidence>
<name>A0AAD5SGW5_9FUNG</name>
<proteinExistence type="predicted"/>
<dbReference type="InterPro" id="IPR013904">
    <property type="entry name" value="RXT2_N"/>
</dbReference>
<protein>
    <recommendedName>
        <fullName evidence="2">Transcriptional regulatory protein RXT2 N-terminal domain-containing protein</fullName>
    </recommendedName>
</protein>
<accession>A0AAD5SGW5</accession>
<organism evidence="3 4">
    <name type="scientific">Rhizophlyctis rosea</name>
    <dbReference type="NCBI Taxonomy" id="64517"/>
    <lineage>
        <taxon>Eukaryota</taxon>
        <taxon>Fungi</taxon>
        <taxon>Fungi incertae sedis</taxon>
        <taxon>Chytridiomycota</taxon>
        <taxon>Chytridiomycota incertae sedis</taxon>
        <taxon>Chytridiomycetes</taxon>
        <taxon>Rhizophlyctidales</taxon>
        <taxon>Rhizophlyctidaceae</taxon>
        <taxon>Rhizophlyctis</taxon>
    </lineage>
</organism>
<dbReference type="EMBL" id="JADGJD010000093">
    <property type="protein sequence ID" value="KAJ3055130.1"/>
    <property type="molecule type" value="Genomic_DNA"/>
</dbReference>
<reference evidence="3" key="1">
    <citation type="submission" date="2020-05" db="EMBL/GenBank/DDBJ databases">
        <title>Phylogenomic resolution of chytrid fungi.</title>
        <authorList>
            <person name="Stajich J.E."/>
            <person name="Amses K."/>
            <person name="Simmons R."/>
            <person name="Seto K."/>
            <person name="Myers J."/>
            <person name="Bonds A."/>
            <person name="Quandt C.A."/>
            <person name="Barry K."/>
            <person name="Liu P."/>
            <person name="Grigoriev I."/>
            <person name="Longcore J.E."/>
            <person name="James T.Y."/>
        </authorList>
    </citation>
    <scope>NUCLEOTIDE SEQUENCE</scope>
    <source>
        <strain evidence="3">JEL0318</strain>
    </source>
</reference>
<feature type="compositionally biased region" description="Acidic residues" evidence="1">
    <location>
        <begin position="44"/>
        <end position="58"/>
    </location>
</feature>
<dbReference type="AlphaFoldDB" id="A0AAD5SGW5"/>
<evidence type="ECO:0000313" key="3">
    <source>
        <dbReference type="EMBL" id="KAJ3055130.1"/>
    </source>
</evidence>
<dbReference type="Pfam" id="PF08595">
    <property type="entry name" value="RXT2_N"/>
    <property type="match status" value="1"/>
</dbReference>